<evidence type="ECO:0000313" key="2">
    <source>
        <dbReference type="Proteomes" id="UP000467840"/>
    </source>
</evidence>
<accession>A0A6A6MVS0</accession>
<comment type="caution">
    <text evidence="1">The sequence shown here is derived from an EMBL/GenBank/DDBJ whole genome shotgun (WGS) entry which is preliminary data.</text>
</comment>
<dbReference type="PANTHER" id="PTHR32444">
    <property type="entry name" value="BULB-TYPE LECTIN DOMAIN-CONTAINING PROTEIN"/>
    <property type="match status" value="1"/>
</dbReference>
<sequence length="206" mass="22909">MAIDRFSDAKKLGQGGFGIVYKQGKLSDDLEVAVKRPSVRNLVRPLGCCAEGEEKILIYGYMPNKTLDSIFERSSLNWKRGSALLKGLLKASLPPSVLHDGLTRIQITQGKSSLVSWLSPSLPSSGSFAFGMDPVNKSQINLWQPSDKRDIGFWDGQCFRFIFQSSSDRYNFSFISNNKDSYLTYGNDESITPSWFVLASSGDINE</sequence>
<organism evidence="1 2">
    <name type="scientific">Hevea brasiliensis</name>
    <name type="common">Para rubber tree</name>
    <name type="synonym">Siphonia brasiliensis</name>
    <dbReference type="NCBI Taxonomy" id="3981"/>
    <lineage>
        <taxon>Eukaryota</taxon>
        <taxon>Viridiplantae</taxon>
        <taxon>Streptophyta</taxon>
        <taxon>Embryophyta</taxon>
        <taxon>Tracheophyta</taxon>
        <taxon>Spermatophyta</taxon>
        <taxon>Magnoliopsida</taxon>
        <taxon>eudicotyledons</taxon>
        <taxon>Gunneridae</taxon>
        <taxon>Pentapetalae</taxon>
        <taxon>rosids</taxon>
        <taxon>fabids</taxon>
        <taxon>Malpighiales</taxon>
        <taxon>Euphorbiaceae</taxon>
        <taxon>Crotonoideae</taxon>
        <taxon>Micrandreae</taxon>
        <taxon>Hevea</taxon>
    </lineage>
</organism>
<dbReference type="Gene3D" id="1.10.510.10">
    <property type="entry name" value="Transferase(Phosphotransferase) domain 1"/>
    <property type="match status" value="1"/>
</dbReference>
<dbReference type="SUPFAM" id="SSF56112">
    <property type="entry name" value="Protein kinase-like (PK-like)"/>
    <property type="match status" value="1"/>
</dbReference>
<protein>
    <recommendedName>
        <fullName evidence="3">Protein kinase domain-containing protein</fullName>
    </recommendedName>
</protein>
<dbReference type="InterPro" id="IPR011009">
    <property type="entry name" value="Kinase-like_dom_sf"/>
</dbReference>
<dbReference type="AlphaFoldDB" id="A0A6A6MVS0"/>
<gene>
    <name evidence="1" type="ORF">GH714_041296</name>
</gene>
<name>A0A6A6MVS0_HEVBR</name>
<dbReference type="PANTHER" id="PTHR32444:SF89">
    <property type="entry name" value="S GLYCOPROTEIN"/>
    <property type="match status" value="1"/>
</dbReference>
<proteinExistence type="predicted"/>
<evidence type="ECO:0008006" key="3">
    <source>
        <dbReference type="Google" id="ProtNLM"/>
    </source>
</evidence>
<dbReference type="EMBL" id="JAAGAX010000004">
    <property type="protein sequence ID" value="KAF2317972.1"/>
    <property type="molecule type" value="Genomic_DNA"/>
</dbReference>
<dbReference type="Gene3D" id="3.30.200.20">
    <property type="entry name" value="Phosphorylase Kinase, domain 1"/>
    <property type="match status" value="1"/>
</dbReference>
<evidence type="ECO:0000313" key="1">
    <source>
        <dbReference type="EMBL" id="KAF2317972.1"/>
    </source>
</evidence>
<keyword evidence="2" id="KW-1185">Reference proteome</keyword>
<dbReference type="Proteomes" id="UP000467840">
    <property type="component" value="Chromosome 6"/>
</dbReference>
<reference evidence="1 2" key="1">
    <citation type="journal article" date="2020" name="Mol. Plant">
        <title>The Chromosome-Based Rubber Tree Genome Provides New Insights into Spurge Genome Evolution and Rubber Biosynthesis.</title>
        <authorList>
            <person name="Liu J."/>
            <person name="Shi C."/>
            <person name="Shi C.C."/>
            <person name="Li W."/>
            <person name="Zhang Q.J."/>
            <person name="Zhang Y."/>
            <person name="Li K."/>
            <person name="Lu H.F."/>
            <person name="Shi C."/>
            <person name="Zhu S.T."/>
            <person name="Xiao Z.Y."/>
            <person name="Nan H."/>
            <person name="Yue Y."/>
            <person name="Zhu X.G."/>
            <person name="Wu Y."/>
            <person name="Hong X.N."/>
            <person name="Fan G.Y."/>
            <person name="Tong Y."/>
            <person name="Zhang D."/>
            <person name="Mao C.L."/>
            <person name="Liu Y.L."/>
            <person name="Hao S.J."/>
            <person name="Liu W.Q."/>
            <person name="Lv M.Q."/>
            <person name="Zhang H.B."/>
            <person name="Liu Y."/>
            <person name="Hu-Tang G.R."/>
            <person name="Wang J.P."/>
            <person name="Wang J.H."/>
            <person name="Sun Y.H."/>
            <person name="Ni S.B."/>
            <person name="Chen W.B."/>
            <person name="Zhang X.C."/>
            <person name="Jiao Y.N."/>
            <person name="Eichler E.E."/>
            <person name="Li G.H."/>
            <person name="Liu X."/>
            <person name="Gao L.Z."/>
        </authorList>
    </citation>
    <scope>NUCLEOTIDE SEQUENCE [LARGE SCALE GENOMIC DNA]</scope>
    <source>
        <strain evidence="2">cv. GT1</strain>
        <tissue evidence="1">Leaf</tissue>
    </source>
</reference>